<evidence type="ECO:0000313" key="1">
    <source>
        <dbReference type="EMBL" id="AYV86789.1"/>
    </source>
</evidence>
<gene>
    <name evidence="1" type="ORF">Sylvanvirus9_19</name>
</gene>
<name>A0A3G5ALE3_9VIRU</name>
<accession>A0A3G5ALE3</accession>
<organism evidence="1">
    <name type="scientific">Sylvanvirus sp</name>
    <dbReference type="NCBI Taxonomy" id="2487774"/>
    <lineage>
        <taxon>Viruses</taxon>
    </lineage>
</organism>
<sequence length="31" mass="3798">MRTIKWYMVVGFNKKYATEEKAKNHKKLKIL</sequence>
<dbReference type="EMBL" id="MK072515">
    <property type="protein sequence ID" value="AYV86789.1"/>
    <property type="molecule type" value="Genomic_DNA"/>
</dbReference>
<proteinExistence type="predicted"/>
<protein>
    <submittedName>
        <fullName evidence="1">Uncharacterized protein</fullName>
    </submittedName>
</protein>
<reference evidence="1" key="1">
    <citation type="submission" date="2018-10" db="EMBL/GenBank/DDBJ databases">
        <title>Hidden diversity of soil giant viruses.</title>
        <authorList>
            <person name="Schulz F."/>
            <person name="Alteio L."/>
            <person name="Goudeau D."/>
            <person name="Ryan E.M."/>
            <person name="Malmstrom R.R."/>
            <person name="Blanchard J."/>
            <person name="Woyke T."/>
        </authorList>
    </citation>
    <scope>NUCLEOTIDE SEQUENCE</scope>
    <source>
        <strain evidence="1">SYV1</strain>
    </source>
</reference>